<organism evidence="1 2">
    <name type="scientific">Mesomycoplasma molare</name>
    <dbReference type="NCBI Taxonomy" id="171288"/>
    <lineage>
        <taxon>Bacteria</taxon>
        <taxon>Bacillati</taxon>
        <taxon>Mycoplasmatota</taxon>
        <taxon>Mycoplasmoidales</taxon>
        <taxon>Metamycoplasmataceae</taxon>
        <taxon>Mesomycoplasma</taxon>
    </lineage>
</organism>
<dbReference type="EMBL" id="CP103423">
    <property type="protein sequence ID" value="UWD34198.1"/>
    <property type="molecule type" value="Genomic_DNA"/>
</dbReference>
<dbReference type="SUPFAM" id="SSF56784">
    <property type="entry name" value="HAD-like"/>
    <property type="match status" value="1"/>
</dbReference>
<dbReference type="Pfam" id="PF08282">
    <property type="entry name" value="Hydrolase_3"/>
    <property type="match status" value="1"/>
</dbReference>
<dbReference type="GO" id="GO:0016787">
    <property type="term" value="F:hydrolase activity"/>
    <property type="evidence" value="ECO:0007669"/>
    <property type="project" value="UniProtKB-KW"/>
</dbReference>
<dbReference type="Gene3D" id="3.40.50.1000">
    <property type="entry name" value="HAD superfamily/HAD-like"/>
    <property type="match status" value="1"/>
</dbReference>
<proteinExistence type="predicted"/>
<accession>A0ABY5TU59</accession>
<evidence type="ECO:0000313" key="1">
    <source>
        <dbReference type="EMBL" id="UWD34198.1"/>
    </source>
</evidence>
<name>A0ABY5TU59_9BACT</name>
<protein>
    <submittedName>
        <fullName evidence="1">HAD family hydrolase</fullName>
    </submittedName>
</protein>
<dbReference type="InterPro" id="IPR023214">
    <property type="entry name" value="HAD_sf"/>
</dbReference>
<dbReference type="InterPro" id="IPR036412">
    <property type="entry name" value="HAD-like_sf"/>
</dbReference>
<dbReference type="Proteomes" id="UP001058364">
    <property type="component" value="Chromosome"/>
</dbReference>
<sequence>MRIVIDLDGTICEIKKDNQSYSEVKVLPGAKEFIKEMKEKGHTIVINTARNMQTQDHNIGKVMKNVGLVTLEWLRDNGIEYDEIFFGKPNGDITICDRSVHFDGWDKISEEYLMKYAKKR</sequence>
<keyword evidence="1" id="KW-0378">Hydrolase</keyword>
<dbReference type="RefSeq" id="WP_027123620.1">
    <property type="nucleotide sequence ID" value="NZ_CP103423.1"/>
</dbReference>
<reference evidence="1" key="1">
    <citation type="submission" date="2022-08" db="EMBL/GenBank/DDBJ databases">
        <title>Complete genome sequence of Mycoplasma molare type strain H 542.</title>
        <authorList>
            <person name="Spergser J."/>
        </authorList>
    </citation>
    <scope>NUCLEOTIDE SEQUENCE</scope>
    <source>
        <strain evidence="1">H 542</strain>
    </source>
</reference>
<evidence type="ECO:0000313" key="2">
    <source>
        <dbReference type="Proteomes" id="UP001058364"/>
    </source>
</evidence>
<keyword evidence="2" id="KW-1185">Reference proteome</keyword>
<gene>
    <name evidence="1" type="ORF">NX772_03900</name>
</gene>